<accession>A0ABD0PTS5</accession>
<protein>
    <submittedName>
        <fullName evidence="1">Uncharacterized protein</fullName>
    </submittedName>
</protein>
<evidence type="ECO:0000313" key="2">
    <source>
        <dbReference type="Proteomes" id="UP001529510"/>
    </source>
</evidence>
<evidence type="ECO:0000313" key="1">
    <source>
        <dbReference type="EMBL" id="KAL0177439.1"/>
    </source>
</evidence>
<comment type="caution">
    <text evidence="1">The sequence shown here is derived from an EMBL/GenBank/DDBJ whole genome shotgun (WGS) entry which is preliminary data.</text>
</comment>
<sequence length="118" mass="13726">MNDHAVLVLLLEQGERSLEDHTMDFVFFANSTHYPDRCLCLFYQAGVNTTTRAQLLATYIEWVLRSAQPAITPLRREAARAHRWQRARASCDRRAIAEECLPRERMMREAPPIVTLLR</sequence>
<name>A0ABD0PTS5_CIRMR</name>
<gene>
    <name evidence="1" type="ORF">M9458_026333</name>
</gene>
<dbReference type="EMBL" id="JAMKFB020000013">
    <property type="protein sequence ID" value="KAL0177439.1"/>
    <property type="molecule type" value="Genomic_DNA"/>
</dbReference>
<reference evidence="1 2" key="1">
    <citation type="submission" date="2024-05" db="EMBL/GenBank/DDBJ databases">
        <title>Genome sequencing and assembly of Indian major carp, Cirrhinus mrigala (Hamilton, 1822).</title>
        <authorList>
            <person name="Mohindra V."/>
            <person name="Chowdhury L.M."/>
            <person name="Lal K."/>
            <person name="Jena J.K."/>
        </authorList>
    </citation>
    <scope>NUCLEOTIDE SEQUENCE [LARGE SCALE GENOMIC DNA]</scope>
    <source>
        <strain evidence="1">CM1030</strain>
        <tissue evidence="1">Blood</tissue>
    </source>
</reference>
<dbReference type="AlphaFoldDB" id="A0ABD0PTS5"/>
<organism evidence="1 2">
    <name type="scientific">Cirrhinus mrigala</name>
    <name type="common">Mrigala</name>
    <dbReference type="NCBI Taxonomy" id="683832"/>
    <lineage>
        <taxon>Eukaryota</taxon>
        <taxon>Metazoa</taxon>
        <taxon>Chordata</taxon>
        <taxon>Craniata</taxon>
        <taxon>Vertebrata</taxon>
        <taxon>Euteleostomi</taxon>
        <taxon>Actinopterygii</taxon>
        <taxon>Neopterygii</taxon>
        <taxon>Teleostei</taxon>
        <taxon>Ostariophysi</taxon>
        <taxon>Cypriniformes</taxon>
        <taxon>Cyprinidae</taxon>
        <taxon>Labeoninae</taxon>
        <taxon>Labeonini</taxon>
        <taxon>Cirrhinus</taxon>
    </lineage>
</organism>
<feature type="non-terminal residue" evidence="1">
    <location>
        <position position="118"/>
    </location>
</feature>
<dbReference type="Proteomes" id="UP001529510">
    <property type="component" value="Unassembled WGS sequence"/>
</dbReference>
<keyword evidence="2" id="KW-1185">Reference proteome</keyword>
<proteinExistence type="predicted"/>